<accession>A0ABQ5EU90</accession>
<sequence>MIHEDGDNDTNGEFGVNVEEEDGEWIRFLGGNSSSGIKKYRGSNSNDGGNTGDGVKITGGVIGSGDEIGSYGSKGLLPYGFEKEEMWCVVYEREQPGTLFLLRWRHGTTIA</sequence>
<reference evidence="1" key="2">
    <citation type="submission" date="2022-01" db="EMBL/GenBank/DDBJ databases">
        <authorList>
            <person name="Yamashiro T."/>
            <person name="Shiraishi A."/>
            <person name="Satake H."/>
            <person name="Nakayama K."/>
        </authorList>
    </citation>
    <scope>NUCLEOTIDE SEQUENCE</scope>
</reference>
<organism evidence="1 2">
    <name type="scientific">Tanacetum coccineum</name>
    <dbReference type="NCBI Taxonomy" id="301880"/>
    <lineage>
        <taxon>Eukaryota</taxon>
        <taxon>Viridiplantae</taxon>
        <taxon>Streptophyta</taxon>
        <taxon>Embryophyta</taxon>
        <taxon>Tracheophyta</taxon>
        <taxon>Spermatophyta</taxon>
        <taxon>Magnoliopsida</taxon>
        <taxon>eudicotyledons</taxon>
        <taxon>Gunneridae</taxon>
        <taxon>Pentapetalae</taxon>
        <taxon>asterids</taxon>
        <taxon>campanulids</taxon>
        <taxon>Asterales</taxon>
        <taxon>Asteraceae</taxon>
        <taxon>Asteroideae</taxon>
        <taxon>Anthemideae</taxon>
        <taxon>Anthemidinae</taxon>
        <taxon>Tanacetum</taxon>
    </lineage>
</organism>
<dbReference type="Proteomes" id="UP001151760">
    <property type="component" value="Unassembled WGS sequence"/>
</dbReference>
<evidence type="ECO:0000313" key="2">
    <source>
        <dbReference type="Proteomes" id="UP001151760"/>
    </source>
</evidence>
<dbReference type="EMBL" id="BQNB010016674">
    <property type="protein sequence ID" value="GJT54467.1"/>
    <property type="molecule type" value="Genomic_DNA"/>
</dbReference>
<proteinExistence type="predicted"/>
<gene>
    <name evidence="1" type="ORF">Tco_0989521</name>
</gene>
<name>A0ABQ5EU90_9ASTR</name>
<protein>
    <submittedName>
        <fullName evidence="1">Uncharacterized protein</fullName>
    </submittedName>
</protein>
<evidence type="ECO:0000313" key="1">
    <source>
        <dbReference type="EMBL" id="GJT54467.1"/>
    </source>
</evidence>
<reference evidence="1" key="1">
    <citation type="journal article" date="2022" name="Int. J. Mol. Sci.">
        <title>Draft Genome of Tanacetum Coccineum: Genomic Comparison of Closely Related Tanacetum-Family Plants.</title>
        <authorList>
            <person name="Yamashiro T."/>
            <person name="Shiraishi A."/>
            <person name="Nakayama K."/>
            <person name="Satake H."/>
        </authorList>
    </citation>
    <scope>NUCLEOTIDE SEQUENCE</scope>
</reference>
<keyword evidence="2" id="KW-1185">Reference proteome</keyword>
<comment type="caution">
    <text evidence="1">The sequence shown here is derived from an EMBL/GenBank/DDBJ whole genome shotgun (WGS) entry which is preliminary data.</text>
</comment>